<feature type="transmembrane region" description="Helical" evidence="7">
    <location>
        <begin position="185"/>
        <end position="208"/>
    </location>
</feature>
<sequence length="621" mass="68160">MAVTFKQVVNWIAPDADKEDDGRDKWPSRASFVIAAMEMKFIPYFIAIFFLEIPTPILETCIGQAYRGSVVVAFSGINKHTKGVGLAVVMTGYIVATYYVPILAWIMHYFRVSFTSPLPWTSRGREFYMEDVIANPDPIAPTSSSGYVEYPATGMVGETVGRCALMWFTIWLCMFKGVGTTGRVVYVTMGLPVVMIINTTRGVKYYFAEWNSWRLGNGDIWQALIFFSIGVGFEYLTSYASYNNKYANAVQDSFIIGCCNSAYEIIGGFAVFGVIGYLGYEPGDPTVSLSTFTVGFLTYPLALAEMPGSNVFSVLFFLTLAVLGLSSAFALVESMVTLICDCRMTRGLSRPIICTTVIVVSFLLSLIYCTEFGFYLIDAVDTWTNNLVLLFVAWAEFTTAPTLYRYRDVVGQVGMVGHLIYSLGYILAMTLGVAVGQAAGPEAGAGTGFGIFILIVVVVSNLLSKTPDTGAPGFWGKNPTLIKASWLAFYSGNQLHRDLNVISVAFHIRYISSLIRAIVVSFAYPAIKSKSHDPLHIFAFTAAHCTIAIIGLGFILPRWFDIFIPANKLHLSKTFYAPQATIGPLDVYSGEEAQVRVPELDESSEAEARAPGTDEPLEAKN</sequence>
<dbReference type="InterPro" id="IPR037272">
    <property type="entry name" value="SNS_sf"/>
</dbReference>
<feature type="transmembrane region" description="Helical" evidence="7">
    <location>
        <begin position="41"/>
        <end position="62"/>
    </location>
</feature>
<evidence type="ECO:0000256" key="4">
    <source>
        <dbReference type="ARBA" id="ARBA00022989"/>
    </source>
</evidence>
<feature type="transmembrane region" description="Helical" evidence="7">
    <location>
        <begin position="254"/>
        <end position="280"/>
    </location>
</feature>
<dbReference type="InterPro" id="IPR000175">
    <property type="entry name" value="Na/ntran_symport"/>
</dbReference>
<feature type="transmembrane region" description="Helical" evidence="7">
    <location>
        <begin position="311"/>
        <end position="332"/>
    </location>
</feature>
<evidence type="ECO:0000313" key="8">
    <source>
        <dbReference type="EMBL" id="KAH7140613.1"/>
    </source>
</evidence>
<feature type="region of interest" description="Disordered" evidence="6">
    <location>
        <begin position="595"/>
        <end position="621"/>
    </location>
</feature>
<evidence type="ECO:0000256" key="3">
    <source>
        <dbReference type="ARBA" id="ARBA00022692"/>
    </source>
</evidence>
<comment type="caution">
    <text evidence="8">The sequence shown here is derived from an EMBL/GenBank/DDBJ whole genome shotgun (WGS) entry which is preliminary data.</text>
</comment>
<dbReference type="OrthoDB" id="6581954at2759"/>
<feature type="transmembrane region" description="Helical" evidence="7">
    <location>
        <begin position="416"/>
        <end position="439"/>
    </location>
</feature>
<feature type="transmembrane region" description="Helical" evidence="7">
    <location>
        <begin position="383"/>
        <end position="404"/>
    </location>
</feature>
<feature type="transmembrane region" description="Helical" evidence="7">
    <location>
        <begin position="159"/>
        <end position="178"/>
    </location>
</feature>
<keyword evidence="5 7" id="KW-0472">Membrane</keyword>
<protein>
    <submittedName>
        <fullName evidence="8">Uncharacterized protein</fullName>
    </submittedName>
</protein>
<feature type="transmembrane region" description="Helical" evidence="7">
    <location>
        <begin position="536"/>
        <end position="556"/>
    </location>
</feature>
<keyword evidence="9" id="KW-1185">Reference proteome</keyword>
<dbReference type="PANTHER" id="PTHR11616:SF240">
    <property type="entry name" value="BLOATED TUBULES, ISOFORM B-RELATED"/>
    <property type="match status" value="1"/>
</dbReference>
<dbReference type="PRINTS" id="PR00176">
    <property type="entry name" value="NANEUSMPORT"/>
</dbReference>
<dbReference type="SUPFAM" id="SSF161070">
    <property type="entry name" value="SNF-like"/>
    <property type="match status" value="1"/>
</dbReference>
<feature type="transmembrane region" description="Helical" evidence="7">
    <location>
        <begin position="352"/>
        <end position="377"/>
    </location>
</feature>
<dbReference type="AlphaFoldDB" id="A0A9P9IYL7"/>
<keyword evidence="2" id="KW-0813">Transport</keyword>
<reference evidence="8" key="1">
    <citation type="journal article" date="2021" name="Nat. Commun.">
        <title>Genetic determinants of endophytism in the Arabidopsis root mycobiome.</title>
        <authorList>
            <person name="Mesny F."/>
            <person name="Miyauchi S."/>
            <person name="Thiergart T."/>
            <person name="Pickel B."/>
            <person name="Atanasova L."/>
            <person name="Karlsson M."/>
            <person name="Huettel B."/>
            <person name="Barry K.W."/>
            <person name="Haridas S."/>
            <person name="Chen C."/>
            <person name="Bauer D."/>
            <person name="Andreopoulos W."/>
            <person name="Pangilinan J."/>
            <person name="LaButti K."/>
            <person name="Riley R."/>
            <person name="Lipzen A."/>
            <person name="Clum A."/>
            <person name="Drula E."/>
            <person name="Henrissat B."/>
            <person name="Kohler A."/>
            <person name="Grigoriev I.V."/>
            <person name="Martin F.M."/>
            <person name="Hacquard S."/>
        </authorList>
    </citation>
    <scope>NUCLEOTIDE SEQUENCE</scope>
    <source>
        <strain evidence="8">MPI-CAGE-AT-0147</strain>
    </source>
</reference>
<proteinExistence type="predicted"/>
<evidence type="ECO:0000256" key="5">
    <source>
        <dbReference type="ARBA" id="ARBA00023136"/>
    </source>
</evidence>
<evidence type="ECO:0000313" key="9">
    <source>
        <dbReference type="Proteomes" id="UP000738349"/>
    </source>
</evidence>
<name>A0A9P9IYL7_9HYPO</name>
<comment type="subcellular location">
    <subcellularLocation>
        <location evidence="1">Membrane</location>
        <topology evidence="1">Multi-pass membrane protein</topology>
    </subcellularLocation>
</comment>
<dbReference type="EMBL" id="JAGMUV010000011">
    <property type="protein sequence ID" value="KAH7140613.1"/>
    <property type="molecule type" value="Genomic_DNA"/>
</dbReference>
<evidence type="ECO:0000256" key="6">
    <source>
        <dbReference type="SAM" id="MobiDB-lite"/>
    </source>
</evidence>
<keyword evidence="3 7" id="KW-0812">Transmembrane</keyword>
<dbReference type="PROSITE" id="PS50267">
    <property type="entry name" value="NA_NEUROTRAN_SYMP_3"/>
    <property type="match status" value="1"/>
</dbReference>
<evidence type="ECO:0000256" key="2">
    <source>
        <dbReference type="ARBA" id="ARBA00022448"/>
    </source>
</evidence>
<dbReference type="GO" id="GO:0035725">
    <property type="term" value="P:sodium ion transmembrane transport"/>
    <property type="evidence" value="ECO:0007669"/>
    <property type="project" value="TreeGrafter"/>
</dbReference>
<evidence type="ECO:0000256" key="1">
    <source>
        <dbReference type="ARBA" id="ARBA00004141"/>
    </source>
</evidence>
<feature type="transmembrane region" description="Helical" evidence="7">
    <location>
        <begin position="220"/>
        <end position="242"/>
    </location>
</feature>
<accession>A0A9P9IYL7</accession>
<dbReference type="PANTHER" id="PTHR11616">
    <property type="entry name" value="SODIUM/CHLORIDE DEPENDENT TRANSPORTER"/>
    <property type="match status" value="1"/>
</dbReference>
<dbReference type="Pfam" id="PF00209">
    <property type="entry name" value="SNF"/>
    <property type="match status" value="2"/>
</dbReference>
<dbReference type="Proteomes" id="UP000738349">
    <property type="component" value="Unassembled WGS sequence"/>
</dbReference>
<evidence type="ECO:0000256" key="7">
    <source>
        <dbReference type="SAM" id="Phobius"/>
    </source>
</evidence>
<organism evidence="8 9">
    <name type="scientific">Dactylonectria macrodidyma</name>
    <dbReference type="NCBI Taxonomy" id="307937"/>
    <lineage>
        <taxon>Eukaryota</taxon>
        <taxon>Fungi</taxon>
        <taxon>Dikarya</taxon>
        <taxon>Ascomycota</taxon>
        <taxon>Pezizomycotina</taxon>
        <taxon>Sordariomycetes</taxon>
        <taxon>Hypocreomycetidae</taxon>
        <taxon>Hypocreales</taxon>
        <taxon>Nectriaceae</taxon>
        <taxon>Dactylonectria</taxon>
    </lineage>
</organism>
<gene>
    <name evidence="8" type="ORF">EDB81DRAFT_900016</name>
</gene>
<feature type="transmembrane region" description="Helical" evidence="7">
    <location>
        <begin position="83"/>
        <end position="110"/>
    </location>
</feature>
<dbReference type="GO" id="GO:0005886">
    <property type="term" value="C:plasma membrane"/>
    <property type="evidence" value="ECO:0007669"/>
    <property type="project" value="TreeGrafter"/>
</dbReference>
<keyword evidence="4 7" id="KW-1133">Transmembrane helix</keyword>
<feature type="transmembrane region" description="Helical" evidence="7">
    <location>
        <begin position="445"/>
        <end position="463"/>
    </location>
</feature>
<feature type="transmembrane region" description="Helical" evidence="7">
    <location>
        <begin position="499"/>
        <end position="524"/>
    </location>
</feature>